<dbReference type="Pfam" id="PF11738">
    <property type="entry name" value="DUF3298"/>
    <property type="match status" value="1"/>
</dbReference>
<evidence type="ECO:0000256" key="2">
    <source>
        <dbReference type="SAM" id="SignalP"/>
    </source>
</evidence>
<feature type="compositionally biased region" description="Low complexity" evidence="1">
    <location>
        <begin position="22"/>
        <end position="33"/>
    </location>
</feature>
<proteinExistence type="predicted"/>
<dbReference type="InterPro" id="IPR021729">
    <property type="entry name" value="DUF3298"/>
</dbReference>
<keyword evidence="2" id="KW-0732">Signal</keyword>
<dbReference type="AlphaFoldDB" id="A0A516V3E9"/>
<evidence type="ECO:0000259" key="3">
    <source>
        <dbReference type="Pfam" id="PF11738"/>
    </source>
</evidence>
<dbReference type="PROSITE" id="PS51257">
    <property type="entry name" value="PROKAR_LIPOPROTEIN"/>
    <property type="match status" value="1"/>
</dbReference>
<name>A0A516V3E9_9GAMM</name>
<evidence type="ECO:0000313" key="5">
    <source>
        <dbReference type="Proteomes" id="UP000315891"/>
    </source>
</evidence>
<gene>
    <name evidence="4" type="ORF">FNZ56_03695</name>
</gene>
<protein>
    <submittedName>
        <fullName evidence="4">DUF3298 domain-containing protein</fullName>
    </submittedName>
</protein>
<dbReference type="OrthoDB" id="5637at2"/>
<dbReference type="EMBL" id="CP041742">
    <property type="protein sequence ID" value="QDQ73034.1"/>
    <property type="molecule type" value="Genomic_DNA"/>
</dbReference>
<keyword evidence="5" id="KW-1185">Reference proteome</keyword>
<feature type="chain" id="PRO_5022143467" evidence="2">
    <location>
        <begin position="25"/>
        <end position="281"/>
    </location>
</feature>
<accession>A0A516V3E9</accession>
<dbReference type="InterPro" id="IPR037126">
    <property type="entry name" value="PdaC/RsiV-like_sf"/>
</dbReference>
<feature type="domain" description="DUF3298" evidence="3">
    <location>
        <begin position="203"/>
        <end position="262"/>
    </location>
</feature>
<dbReference type="RefSeq" id="WP_143878547.1">
    <property type="nucleotide sequence ID" value="NZ_BAABLZ010000002.1"/>
</dbReference>
<dbReference type="Proteomes" id="UP000315891">
    <property type="component" value="Chromosome"/>
</dbReference>
<dbReference type="Gene3D" id="3.90.640.20">
    <property type="entry name" value="Heat-shock cognate protein, ATPase"/>
    <property type="match status" value="1"/>
</dbReference>
<feature type="region of interest" description="Disordered" evidence="1">
    <location>
        <begin position="22"/>
        <end position="44"/>
    </location>
</feature>
<evidence type="ECO:0000313" key="4">
    <source>
        <dbReference type="EMBL" id="QDQ73034.1"/>
    </source>
</evidence>
<feature type="signal peptide" evidence="2">
    <location>
        <begin position="1"/>
        <end position="24"/>
    </location>
</feature>
<sequence length="281" mass="30098">MRSKHAAWLLLALAACNRSPQPQAQAPATATAQPPVPAASPVDLSDISERDPHYLVGISFPPELKRHPALAAEVKRDADATRAEFMQQVAANKDYQGPGPFELSLMYSMVAETPRIVAVAAEGTSFVGGAHGAPLLDRYVWLLPDNRRLTAAELVPDPAGWQAISGYVRDRLMAVQRQRFDEDAKADGGDDGDDGQPEDAALKEQLKNAADMIEQGTEPKPENFANFEPVLGADGKIAALRFVFPPYQVGPYSDGTQTIEVPAAVLLPHIAPAERGLFAGG</sequence>
<evidence type="ECO:0000256" key="1">
    <source>
        <dbReference type="SAM" id="MobiDB-lite"/>
    </source>
</evidence>
<organism evidence="4 5">
    <name type="scientific">Pseudoluteimonas lycopersici</name>
    <dbReference type="NCBI Taxonomy" id="1324796"/>
    <lineage>
        <taxon>Bacteria</taxon>
        <taxon>Pseudomonadati</taxon>
        <taxon>Pseudomonadota</taxon>
        <taxon>Gammaproteobacteria</taxon>
        <taxon>Lysobacterales</taxon>
        <taxon>Lysobacteraceae</taxon>
        <taxon>Pseudoluteimonas</taxon>
    </lineage>
</organism>
<reference evidence="4 5" key="1">
    <citation type="submission" date="2019-07" db="EMBL/GenBank/DDBJ databases">
        <title>Lysobacter weifangensis sp. nov., isolated from bensulfuron-methyl contaminated farmland soil.</title>
        <authorList>
            <person name="Zhao H."/>
        </authorList>
    </citation>
    <scope>NUCLEOTIDE SEQUENCE [LARGE SCALE GENOMIC DNA]</scope>
    <source>
        <strain evidence="4 5">CC-Bw-6</strain>
    </source>
</reference>